<sequence length="221" mass="25600">MKHRFYQKSEKKQKQFILIVSLGLLVVFLVTLYLAFITKQYWLSLIIAPIIMMAAPFIDTPMGKRNGKLTYYSPMFITEKADHQKTIFHGGTLFDYCFTLDFSVPGYARTRWILLGYLKGLLNFIEAHQELDGETQVLEGTSYILQENTARKLGFQPTSTEGIQRLVLLVNFPTLTLANSISKNKLSFPNLSKIKTYRTTLKHLREKQPFIKNLHDKLEKK</sequence>
<proteinExistence type="predicted"/>
<dbReference type="OrthoDB" id="981982at2"/>
<reference evidence="3" key="1">
    <citation type="submission" date="2012-02" db="EMBL/GenBank/DDBJ databases">
        <title>The complete genome of Echinicola vietnamensis DSM 17526.</title>
        <authorList>
            <person name="Lucas S."/>
            <person name="Copeland A."/>
            <person name="Lapidus A."/>
            <person name="Glavina del Rio T."/>
            <person name="Dalin E."/>
            <person name="Tice H."/>
            <person name="Bruce D."/>
            <person name="Goodwin L."/>
            <person name="Pitluck S."/>
            <person name="Peters L."/>
            <person name="Ovchinnikova G."/>
            <person name="Teshima H."/>
            <person name="Kyrpides N."/>
            <person name="Mavromatis K."/>
            <person name="Ivanova N."/>
            <person name="Brettin T."/>
            <person name="Detter J.C."/>
            <person name="Han C."/>
            <person name="Larimer F."/>
            <person name="Land M."/>
            <person name="Hauser L."/>
            <person name="Markowitz V."/>
            <person name="Cheng J.-F."/>
            <person name="Hugenholtz P."/>
            <person name="Woyke T."/>
            <person name="Wu D."/>
            <person name="Brambilla E."/>
            <person name="Klenk H.-P."/>
            <person name="Eisen J.A."/>
        </authorList>
    </citation>
    <scope>NUCLEOTIDE SEQUENCE [LARGE SCALE GENOMIC DNA]</scope>
    <source>
        <strain evidence="3">DSM 17526 / LMG 23754 / KMM 6221</strain>
    </source>
</reference>
<keyword evidence="1" id="KW-0812">Transmembrane</keyword>
<feature type="transmembrane region" description="Helical" evidence="1">
    <location>
        <begin position="16"/>
        <end position="35"/>
    </location>
</feature>
<feature type="transmembrane region" description="Helical" evidence="1">
    <location>
        <begin position="41"/>
        <end position="58"/>
    </location>
</feature>
<dbReference type="AlphaFoldDB" id="L0G1C7"/>
<keyword evidence="1" id="KW-0472">Membrane</keyword>
<dbReference type="RefSeq" id="WP_015266650.1">
    <property type="nucleotide sequence ID" value="NC_019904.1"/>
</dbReference>
<organism evidence="2 3">
    <name type="scientific">Echinicola vietnamensis (strain DSM 17526 / LMG 23754 / KMM 6221)</name>
    <dbReference type="NCBI Taxonomy" id="926556"/>
    <lineage>
        <taxon>Bacteria</taxon>
        <taxon>Pseudomonadati</taxon>
        <taxon>Bacteroidota</taxon>
        <taxon>Cytophagia</taxon>
        <taxon>Cytophagales</taxon>
        <taxon>Cyclobacteriaceae</taxon>
        <taxon>Echinicola</taxon>
    </lineage>
</organism>
<dbReference type="eggNOG" id="ENOG502ZCIU">
    <property type="taxonomic scope" value="Bacteria"/>
</dbReference>
<accession>L0G1C7</accession>
<name>L0G1C7_ECHVK</name>
<dbReference type="EMBL" id="CP003346">
    <property type="protein sequence ID" value="AGA79098.1"/>
    <property type="molecule type" value="Genomic_DNA"/>
</dbReference>
<evidence type="ECO:0000313" key="2">
    <source>
        <dbReference type="EMBL" id="AGA79098.1"/>
    </source>
</evidence>
<dbReference type="Proteomes" id="UP000010796">
    <property type="component" value="Chromosome"/>
</dbReference>
<gene>
    <name evidence="2" type="ordered locus">Echvi_2859</name>
</gene>
<evidence type="ECO:0000256" key="1">
    <source>
        <dbReference type="SAM" id="Phobius"/>
    </source>
</evidence>
<protein>
    <submittedName>
        <fullName evidence="2">Uncharacterized protein</fullName>
    </submittedName>
</protein>
<dbReference type="KEGG" id="evi:Echvi_2859"/>
<keyword evidence="1" id="KW-1133">Transmembrane helix</keyword>
<evidence type="ECO:0000313" key="3">
    <source>
        <dbReference type="Proteomes" id="UP000010796"/>
    </source>
</evidence>
<keyword evidence="3" id="KW-1185">Reference proteome</keyword>
<dbReference type="HOGENOM" id="CLU_1248999_0_0_10"/>